<organism evidence="2 3">
    <name type="scientific">Coniochaeta ligniaria NRRL 30616</name>
    <dbReference type="NCBI Taxonomy" id="1408157"/>
    <lineage>
        <taxon>Eukaryota</taxon>
        <taxon>Fungi</taxon>
        <taxon>Dikarya</taxon>
        <taxon>Ascomycota</taxon>
        <taxon>Pezizomycotina</taxon>
        <taxon>Sordariomycetes</taxon>
        <taxon>Sordariomycetidae</taxon>
        <taxon>Coniochaetales</taxon>
        <taxon>Coniochaetaceae</taxon>
        <taxon>Coniochaeta</taxon>
    </lineage>
</organism>
<evidence type="ECO:0000313" key="2">
    <source>
        <dbReference type="EMBL" id="OIW25553.1"/>
    </source>
</evidence>
<protein>
    <submittedName>
        <fullName evidence="2">Uncharacterized protein</fullName>
    </submittedName>
</protein>
<evidence type="ECO:0000256" key="1">
    <source>
        <dbReference type="SAM" id="MobiDB-lite"/>
    </source>
</evidence>
<evidence type="ECO:0000313" key="3">
    <source>
        <dbReference type="Proteomes" id="UP000182658"/>
    </source>
</evidence>
<dbReference type="InParanoid" id="A0A1J7IWT6"/>
<keyword evidence="3" id="KW-1185">Reference proteome</keyword>
<reference evidence="2 3" key="1">
    <citation type="submission" date="2016-10" db="EMBL/GenBank/DDBJ databases">
        <title>Draft genome sequence of Coniochaeta ligniaria NRRL30616, a lignocellulolytic fungus for bioabatement of inhibitors in plant biomass hydrolysates.</title>
        <authorList>
            <consortium name="DOE Joint Genome Institute"/>
            <person name="Jimenez D.J."/>
            <person name="Hector R.E."/>
            <person name="Riley R."/>
            <person name="Sun H."/>
            <person name="Grigoriev I.V."/>
            <person name="Van Elsas J.D."/>
            <person name="Nichols N.N."/>
        </authorList>
    </citation>
    <scope>NUCLEOTIDE SEQUENCE [LARGE SCALE GENOMIC DNA]</scope>
    <source>
        <strain evidence="2 3">NRRL 30616</strain>
    </source>
</reference>
<accession>A0A1J7IWT6</accession>
<gene>
    <name evidence="2" type="ORF">CONLIGDRAFT_498091</name>
</gene>
<sequence>MCFTRSSYHLLRSGPVGLANVHFSRDFYERACISLQTSPCLPDFGPNSLIWRATLSFWIYLGTYLDLRREPCTVAAISKTQRRHPSKVTHPQSGQHELESTHCYPHQSSVDLLDYTKRRQGMPLLRAYRRYRVFYVYLLPGAVSASTTNVTSLDLAECGIRSAIYSRDLTFHLGPRADNR</sequence>
<feature type="region of interest" description="Disordered" evidence="1">
    <location>
        <begin position="81"/>
        <end position="100"/>
    </location>
</feature>
<proteinExistence type="predicted"/>
<dbReference type="EMBL" id="KV875101">
    <property type="protein sequence ID" value="OIW25553.1"/>
    <property type="molecule type" value="Genomic_DNA"/>
</dbReference>
<name>A0A1J7IWT6_9PEZI</name>
<dbReference type="Proteomes" id="UP000182658">
    <property type="component" value="Unassembled WGS sequence"/>
</dbReference>
<dbReference type="AlphaFoldDB" id="A0A1J7IWT6"/>